<dbReference type="Proteomes" id="UP000053105">
    <property type="component" value="Unassembled WGS sequence"/>
</dbReference>
<feature type="region of interest" description="Disordered" evidence="1">
    <location>
        <begin position="266"/>
        <end position="298"/>
    </location>
</feature>
<feature type="region of interest" description="Disordered" evidence="1">
    <location>
        <begin position="315"/>
        <end position="334"/>
    </location>
</feature>
<dbReference type="STRING" id="166423.A0A0M8ZSA4"/>
<dbReference type="AlphaFoldDB" id="A0A0M8ZSA4"/>
<proteinExistence type="predicted"/>
<dbReference type="OrthoDB" id="7692121at2759"/>
<reference evidence="2 3" key="1">
    <citation type="submission" date="2015-07" db="EMBL/GenBank/DDBJ databases">
        <title>The genome of Melipona quadrifasciata.</title>
        <authorList>
            <person name="Pan H."/>
            <person name="Kapheim K."/>
        </authorList>
    </citation>
    <scope>NUCLEOTIDE SEQUENCE [LARGE SCALE GENOMIC DNA]</scope>
    <source>
        <strain evidence="2">0111107301</strain>
        <tissue evidence="2">Whole body</tissue>
    </source>
</reference>
<gene>
    <name evidence="2" type="ORF">WN51_04451</name>
</gene>
<evidence type="ECO:0000313" key="3">
    <source>
        <dbReference type="Proteomes" id="UP000053105"/>
    </source>
</evidence>
<name>A0A0M8ZSA4_9HYME</name>
<evidence type="ECO:0000256" key="1">
    <source>
        <dbReference type="SAM" id="MobiDB-lite"/>
    </source>
</evidence>
<evidence type="ECO:0000313" key="2">
    <source>
        <dbReference type="EMBL" id="KOX69937.1"/>
    </source>
</evidence>
<feature type="region of interest" description="Disordered" evidence="1">
    <location>
        <begin position="449"/>
        <end position="509"/>
    </location>
</feature>
<sequence length="509" mass="57455">MIEENKKRGDSGIILNIWLEKTSDRSPWRSTARPWKNQTIDESVPEPPEHVPPQYDVVVRGVQLAEIGEAFPRPSAERGDVVAVEQQRFQAAQFGERAVLYLGDAVVPQVQVGQLVQIGEIVSGNRGQLVVANVQGGRVADFEKSVLGYVDDPEALQMQLYVLDRLNRVDILERDAVQHAVGQADEKELPPTQVENKIEIEITAKEKKNSRRKRNLIHRSWKGPDFMELNRKKQVRRASCVPDKVEGKCLKRSKSVGDAWDVTESDCKNTNNVEDKSDIYRPKTYPSPLPNPPEKKKGAVSSLVDQLLLEIYGMPDGDRRRSDSDSTASSLRIRPQHQHLQKARLLWKSEHELRVLVLNLRDHINHTGEILVRQLRRKDYLTTKCEKLCAIITAHLQAVSQKRETDSQWSHISPNVEIFLILTVSLAASPSSNGLFSIIDSKWMTRDKNASRTTEGSQSVAGEHGPVKMSVRPTNDESRERLKGGCTACNDNNNNNNNNDDNDDKSRLR</sequence>
<feature type="compositionally biased region" description="Polar residues" evidence="1">
    <location>
        <begin position="451"/>
        <end position="460"/>
    </location>
</feature>
<feature type="compositionally biased region" description="Low complexity" evidence="1">
    <location>
        <begin position="490"/>
        <end position="499"/>
    </location>
</feature>
<accession>A0A0M8ZSA4</accession>
<feature type="compositionally biased region" description="Basic and acidic residues" evidence="1">
    <location>
        <begin position="474"/>
        <end position="483"/>
    </location>
</feature>
<organism evidence="2 3">
    <name type="scientific">Melipona quadrifasciata</name>
    <dbReference type="NCBI Taxonomy" id="166423"/>
    <lineage>
        <taxon>Eukaryota</taxon>
        <taxon>Metazoa</taxon>
        <taxon>Ecdysozoa</taxon>
        <taxon>Arthropoda</taxon>
        <taxon>Hexapoda</taxon>
        <taxon>Insecta</taxon>
        <taxon>Pterygota</taxon>
        <taxon>Neoptera</taxon>
        <taxon>Endopterygota</taxon>
        <taxon>Hymenoptera</taxon>
        <taxon>Apocrita</taxon>
        <taxon>Aculeata</taxon>
        <taxon>Apoidea</taxon>
        <taxon>Anthophila</taxon>
        <taxon>Apidae</taxon>
        <taxon>Melipona</taxon>
    </lineage>
</organism>
<feature type="region of interest" description="Disordered" evidence="1">
    <location>
        <begin position="24"/>
        <end position="52"/>
    </location>
</feature>
<keyword evidence="3" id="KW-1185">Reference proteome</keyword>
<protein>
    <submittedName>
        <fullName evidence="2">TBC1 domain family member 30</fullName>
    </submittedName>
</protein>
<dbReference type="EMBL" id="KQ435878">
    <property type="protein sequence ID" value="KOX69937.1"/>
    <property type="molecule type" value="Genomic_DNA"/>
</dbReference>